<feature type="binding site" evidence="6">
    <location>
        <begin position="49"/>
        <end position="50"/>
    </location>
    <ligand>
        <name>FAD</name>
        <dbReference type="ChEBI" id="CHEBI:57692"/>
    </ligand>
</feature>
<dbReference type="OrthoDB" id="409956at2759"/>
<dbReference type="Gene3D" id="3.40.50.720">
    <property type="entry name" value="NAD(P)-binding Rossmann-like Domain"/>
    <property type="match status" value="1"/>
</dbReference>
<feature type="binding site" evidence="6">
    <location>
        <position position="204"/>
    </location>
    <ligand>
        <name>FAD</name>
        <dbReference type="ChEBI" id="CHEBI:57692"/>
    </ligand>
</feature>
<proteinExistence type="inferred from homology"/>
<gene>
    <name evidence="8" type="ORF">BJ508DRAFT_209677</name>
</gene>
<feature type="binding site" evidence="6">
    <location>
        <position position="342"/>
    </location>
    <ligand>
        <name>D-dopa</name>
        <dbReference type="ChEBI" id="CHEBI:149689"/>
    </ligand>
</feature>
<dbReference type="STRING" id="1160509.A0A3N4I6C8"/>
<dbReference type="SUPFAM" id="SSF54373">
    <property type="entry name" value="FAD-linked reductases, C-terminal domain"/>
    <property type="match status" value="1"/>
</dbReference>
<evidence type="ECO:0000259" key="7">
    <source>
        <dbReference type="Pfam" id="PF01266"/>
    </source>
</evidence>
<dbReference type="AlphaFoldDB" id="A0A3N4I6C8"/>
<keyword evidence="5" id="KW-0560">Oxidoreductase</keyword>
<dbReference type="GO" id="GO:0071949">
    <property type="term" value="F:FAD binding"/>
    <property type="evidence" value="ECO:0007669"/>
    <property type="project" value="InterPro"/>
</dbReference>
<accession>A0A3N4I6C8</accession>
<organism evidence="8 9">
    <name type="scientific">Ascobolus immersus RN42</name>
    <dbReference type="NCBI Taxonomy" id="1160509"/>
    <lineage>
        <taxon>Eukaryota</taxon>
        <taxon>Fungi</taxon>
        <taxon>Dikarya</taxon>
        <taxon>Ascomycota</taxon>
        <taxon>Pezizomycotina</taxon>
        <taxon>Pezizomycetes</taxon>
        <taxon>Pezizales</taxon>
        <taxon>Ascobolaceae</taxon>
        <taxon>Ascobolus</taxon>
    </lineage>
</organism>
<dbReference type="PANTHER" id="PTHR11530:SF16">
    <property type="entry name" value="D-AMINO ACID OXIDASE (AFU_ORTHOLOGUE AFUA_5G11290)"/>
    <property type="match status" value="1"/>
</dbReference>
<evidence type="ECO:0000256" key="1">
    <source>
        <dbReference type="ARBA" id="ARBA00001974"/>
    </source>
</evidence>
<evidence type="ECO:0000256" key="5">
    <source>
        <dbReference type="ARBA" id="ARBA00023002"/>
    </source>
</evidence>
<dbReference type="PIRSF" id="PIRSF000189">
    <property type="entry name" value="D-aa_oxidase"/>
    <property type="match status" value="1"/>
</dbReference>
<dbReference type="Pfam" id="PF01266">
    <property type="entry name" value="DAO"/>
    <property type="match status" value="1"/>
</dbReference>
<dbReference type="Gene3D" id="3.30.9.10">
    <property type="entry name" value="D-Amino Acid Oxidase, subunit A, domain 2"/>
    <property type="match status" value="1"/>
</dbReference>
<keyword evidence="9" id="KW-1185">Reference proteome</keyword>
<feature type="binding site" evidence="6">
    <location>
        <position position="315"/>
    </location>
    <ligand>
        <name>D-dopa</name>
        <dbReference type="ChEBI" id="CHEBI:149689"/>
    </ligand>
</feature>
<dbReference type="GO" id="GO:0019478">
    <property type="term" value="P:D-amino acid catabolic process"/>
    <property type="evidence" value="ECO:0007669"/>
    <property type="project" value="TreeGrafter"/>
</dbReference>
<dbReference type="InterPro" id="IPR006076">
    <property type="entry name" value="FAD-dep_OxRdtase"/>
</dbReference>
<dbReference type="Proteomes" id="UP000275078">
    <property type="component" value="Unassembled WGS sequence"/>
</dbReference>
<protein>
    <submittedName>
        <fullName evidence="8">D-amino acid oxidase</fullName>
    </submittedName>
</protein>
<feature type="binding site" evidence="6">
    <location>
        <position position="251"/>
    </location>
    <ligand>
        <name>D-dopa</name>
        <dbReference type="ChEBI" id="CHEBI:149689"/>
    </ligand>
</feature>
<name>A0A3N4I6C8_ASCIM</name>
<dbReference type="PROSITE" id="PS00677">
    <property type="entry name" value="DAO"/>
    <property type="match status" value="1"/>
</dbReference>
<feature type="domain" description="FAD dependent oxidoreductase" evidence="7">
    <location>
        <begin position="7"/>
        <end position="355"/>
    </location>
</feature>
<dbReference type="SUPFAM" id="SSF51971">
    <property type="entry name" value="Nucleotide-binding domain"/>
    <property type="match status" value="1"/>
</dbReference>
<comment type="similarity">
    <text evidence="2">Belongs to the DAMOX/DASOX family.</text>
</comment>
<evidence type="ECO:0000256" key="3">
    <source>
        <dbReference type="ARBA" id="ARBA00022630"/>
    </source>
</evidence>
<dbReference type="InterPro" id="IPR006181">
    <property type="entry name" value="D-amino_acid_oxidase_CS"/>
</dbReference>
<keyword evidence="3" id="KW-0285">Flavoprotein</keyword>
<keyword evidence="4 6" id="KW-0274">FAD</keyword>
<dbReference type="GO" id="GO:0005737">
    <property type="term" value="C:cytoplasm"/>
    <property type="evidence" value="ECO:0007669"/>
    <property type="project" value="TreeGrafter"/>
</dbReference>
<reference evidence="8 9" key="1">
    <citation type="journal article" date="2018" name="Nat. Ecol. Evol.">
        <title>Pezizomycetes genomes reveal the molecular basis of ectomycorrhizal truffle lifestyle.</title>
        <authorList>
            <person name="Murat C."/>
            <person name="Payen T."/>
            <person name="Noel B."/>
            <person name="Kuo A."/>
            <person name="Morin E."/>
            <person name="Chen J."/>
            <person name="Kohler A."/>
            <person name="Krizsan K."/>
            <person name="Balestrini R."/>
            <person name="Da Silva C."/>
            <person name="Montanini B."/>
            <person name="Hainaut M."/>
            <person name="Levati E."/>
            <person name="Barry K.W."/>
            <person name="Belfiori B."/>
            <person name="Cichocki N."/>
            <person name="Clum A."/>
            <person name="Dockter R.B."/>
            <person name="Fauchery L."/>
            <person name="Guy J."/>
            <person name="Iotti M."/>
            <person name="Le Tacon F."/>
            <person name="Lindquist E.A."/>
            <person name="Lipzen A."/>
            <person name="Malagnac F."/>
            <person name="Mello A."/>
            <person name="Molinier V."/>
            <person name="Miyauchi S."/>
            <person name="Poulain J."/>
            <person name="Riccioni C."/>
            <person name="Rubini A."/>
            <person name="Sitrit Y."/>
            <person name="Splivallo R."/>
            <person name="Traeger S."/>
            <person name="Wang M."/>
            <person name="Zifcakova L."/>
            <person name="Wipf D."/>
            <person name="Zambonelli A."/>
            <person name="Paolocci F."/>
            <person name="Nowrousian M."/>
            <person name="Ottonello S."/>
            <person name="Baldrian P."/>
            <person name="Spatafora J.W."/>
            <person name="Henrissat B."/>
            <person name="Nagy L.G."/>
            <person name="Aury J.M."/>
            <person name="Wincker P."/>
            <person name="Grigoriev I.V."/>
            <person name="Bonfante P."/>
            <person name="Martin F.M."/>
        </authorList>
    </citation>
    <scope>NUCLEOTIDE SEQUENCE [LARGE SCALE GENOMIC DNA]</scope>
    <source>
        <strain evidence="8 9">RN42</strain>
    </source>
</reference>
<comment type="cofactor">
    <cofactor evidence="1 6">
        <name>FAD</name>
        <dbReference type="ChEBI" id="CHEBI:57692"/>
    </cofactor>
</comment>
<evidence type="ECO:0000256" key="4">
    <source>
        <dbReference type="ARBA" id="ARBA00022827"/>
    </source>
</evidence>
<evidence type="ECO:0000313" key="9">
    <source>
        <dbReference type="Proteomes" id="UP000275078"/>
    </source>
</evidence>
<dbReference type="GO" id="GO:0003884">
    <property type="term" value="F:D-amino-acid oxidase activity"/>
    <property type="evidence" value="ECO:0007669"/>
    <property type="project" value="InterPro"/>
</dbReference>
<evidence type="ECO:0000256" key="6">
    <source>
        <dbReference type="PIRSR" id="PIRSR000189-1"/>
    </source>
</evidence>
<evidence type="ECO:0000256" key="2">
    <source>
        <dbReference type="ARBA" id="ARBA00006730"/>
    </source>
</evidence>
<sequence length="369" mass="39770">MTPRPTIVVLGAGVCGLTSALLLARQNKYNIYILAQTFPGDLNPDPYYTSPIAGANSLPVSSSGTPAARWDEVTFKELWKLKDTVPEAGIHEQTTYVMDRGIDGNGVIGKWWGELLTDKPWFADVYPDFKLLKTPEDVGPAMSAMGATSGKQFKSVCINVSLYLPYLVSECLKLGVQLRRGFCTHISDVAAQAAVKPDLVVNCTGLRARFLGGVEDEKMVPVRGQIAVVKNVSRGMVNLSGTDDGPEEVLYIMNRPAAGGTILGGSYQKGNWDTTVDPQMAQRILKRCLQAAPEMVKPGQGVEGLEVIRHVVGLRPLREGGVRVEREEIGGVKVVHNYGAGGFGYQASYGLAEDVVGLVEESFGVKAKL</sequence>
<evidence type="ECO:0000313" key="8">
    <source>
        <dbReference type="EMBL" id="RPA81017.1"/>
    </source>
</evidence>
<dbReference type="EMBL" id="ML119683">
    <property type="protein sequence ID" value="RPA81017.1"/>
    <property type="molecule type" value="Genomic_DNA"/>
</dbReference>
<dbReference type="InterPro" id="IPR023209">
    <property type="entry name" value="DAO"/>
</dbReference>
<dbReference type="PANTHER" id="PTHR11530">
    <property type="entry name" value="D-AMINO ACID OXIDASE"/>
    <property type="match status" value="1"/>
</dbReference>